<dbReference type="EMBL" id="DF968183">
    <property type="protein sequence ID" value="GAP44278.1"/>
    <property type="molecule type" value="Genomic_DNA"/>
</dbReference>
<dbReference type="AlphaFoldDB" id="A0A0S7C4B6"/>
<reference evidence="2" key="1">
    <citation type="journal article" date="2015" name="Genome Announc.">
        <title>Draft Genome Sequence of Bacteroidales Strain TBC1, a Novel Isolate from a Methanogenic Wastewater Treatment System.</title>
        <authorList>
            <person name="Tourlousse D.M."/>
            <person name="Matsuura N."/>
            <person name="Sun L."/>
            <person name="Toyonaga M."/>
            <person name="Kuroda K."/>
            <person name="Ohashi A."/>
            <person name="Cruz R."/>
            <person name="Yamaguchi T."/>
            <person name="Sekiguchi Y."/>
        </authorList>
    </citation>
    <scope>NUCLEOTIDE SEQUENCE [LARGE SCALE GENOMIC DNA]</scope>
    <source>
        <strain evidence="2">TBC1</strain>
    </source>
</reference>
<name>A0A0S7C4B6_9BACT</name>
<keyword evidence="1" id="KW-0472">Membrane</keyword>
<accession>A0A0S7C4B6</accession>
<organism evidence="2">
    <name type="scientific">Lentimicrobium saccharophilum</name>
    <dbReference type="NCBI Taxonomy" id="1678841"/>
    <lineage>
        <taxon>Bacteria</taxon>
        <taxon>Pseudomonadati</taxon>
        <taxon>Bacteroidota</taxon>
        <taxon>Bacteroidia</taxon>
        <taxon>Bacteroidales</taxon>
        <taxon>Lentimicrobiaceae</taxon>
        <taxon>Lentimicrobium</taxon>
    </lineage>
</organism>
<evidence type="ECO:0000313" key="3">
    <source>
        <dbReference type="Proteomes" id="UP000053091"/>
    </source>
</evidence>
<feature type="transmembrane region" description="Helical" evidence="1">
    <location>
        <begin position="12"/>
        <end position="34"/>
    </location>
</feature>
<dbReference type="InterPro" id="IPR049500">
    <property type="entry name" value="Peptidase_M50B-like"/>
</dbReference>
<feature type="transmembrane region" description="Helical" evidence="1">
    <location>
        <begin position="80"/>
        <end position="103"/>
    </location>
</feature>
<feature type="transmembrane region" description="Helical" evidence="1">
    <location>
        <begin position="156"/>
        <end position="181"/>
    </location>
</feature>
<proteinExistence type="predicted"/>
<dbReference type="Pfam" id="PF13398">
    <property type="entry name" value="Peptidase_M50B"/>
    <property type="match status" value="1"/>
</dbReference>
<evidence type="ECO:0000313" key="2">
    <source>
        <dbReference type="EMBL" id="GAP44278.1"/>
    </source>
</evidence>
<sequence>MKAFILQLNEAQVFYATLLLAVILIRVPLIGVYFRTVNTLFHENGHALAAMLLSGEVNRIELKNDTSGTALTKTPSAIRAMLVAFSGYPFATLCAALFFWLSGSGYEKAGLLILISLALINLILFVRNTYGIIWLLTFSGIILLVNWLNLPLLTKVFFLCISQIVFAEAIISTLIVFYLGVTRPKKAGDVTILARLSHIPAAIWAILITGIGAGISWFVILRFFPAPAQLFY</sequence>
<dbReference type="OrthoDB" id="7425566at2"/>
<protein>
    <submittedName>
        <fullName evidence="2">Peptidase M50B-like</fullName>
    </submittedName>
</protein>
<evidence type="ECO:0000256" key="1">
    <source>
        <dbReference type="SAM" id="Phobius"/>
    </source>
</evidence>
<keyword evidence="1" id="KW-1133">Transmembrane helix</keyword>
<feature type="transmembrane region" description="Helical" evidence="1">
    <location>
        <begin position="133"/>
        <end position="150"/>
    </location>
</feature>
<dbReference type="STRING" id="1678841.TBC1_1279"/>
<dbReference type="PATRIC" id="fig|1678841.3.peg.2745"/>
<feature type="transmembrane region" description="Helical" evidence="1">
    <location>
        <begin position="109"/>
        <end position="126"/>
    </location>
</feature>
<dbReference type="Proteomes" id="UP000053091">
    <property type="component" value="Unassembled WGS sequence"/>
</dbReference>
<dbReference type="RefSeq" id="WP_062043295.1">
    <property type="nucleotide sequence ID" value="NZ_DF968183.1"/>
</dbReference>
<keyword evidence="3" id="KW-1185">Reference proteome</keyword>
<gene>
    <name evidence="2" type="ORF">TBC1_1279</name>
</gene>
<keyword evidence="1" id="KW-0812">Transmembrane</keyword>
<feature type="transmembrane region" description="Helical" evidence="1">
    <location>
        <begin position="202"/>
        <end position="224"/>
    </location>
</feature>